<evidence type="ECO:0000313" key="1">
    <source>
        <dbReference type="EMBL" id="MBS7527975.1"/>
    </source>
</evidence>
<accession>A0ABS5PS31</accession>
<protein>
    <submittedName>
        <fullName evidence="1">Uncharacterized protein</fullName>
    </submittedName>
</protein>
<reference evidence="1 2" key="1">
    <citation type="submission" date="2021-05" db="EMBL/GenBank/DDBJ databases">
        <title>Fusibacter ferrireducens sp. nov., an anaerobic, sulfur- and Fe-reducing bacterium isolated from the mangrove sediment.</title>
        <authorList>
            <person name="Qiu D."/>
        </authorList>
    </citation>
    <scope>NUCLEOTIDE SEQUENCE [LARGE SCALE GENOMIC DNA]</scope>
    <source>
        <strain evidence="1 2">DSM 12116</strain>
    </source>
</reference>
<sequence length="192" mass="21262">MKKWMIVLVAFLVIGMGYAGYQLQYPIDSAFNNLHMKTSDWLNRGSRAGTSRQITIYDGLMVKLGNAVYVPMTVDESLGYVLLNKSLAGRYKIVHTAYGTGNFKNGVVEIDGERYLLFMGRNTFGEIAKAVFVLDANHTVELEIPTQPVFLVYADVADDAETAPIMLDKLTLFDADDRDISSVFDLSGGSIQ</sequence>
<dbReference type="RefSeq" id="WP_213237835.1">
    <property type="nucleotide sequence ID" value="NZ_JAHBCL010000028.1"/>
</dbReference>
<evidence type="ECO:0000313" key="2">
    <source>
        <dbReference type="Proteomes" id="UP000746471"/>
    </source>
</evidence>
<organism evidence="1 2">
    <name type="scientific">Fusibacter paucivorans</name>
    <dbReference type="NCBI Taxonomy" id="76009"/>
    <lineage>
        <taxon>Bacteria</taxon>
        <taxon>Bacillati</taxon>
        <taxon>Bacillota</taxon>
        <taxon>Clostridia</taxon>
        <taxon>Eubacteriales</taxon>
        <taxon>Eubacteriales Family XII. Incertae Sedis</taxon>
        <taxon>Fusibacter</taxon>
    </lineage>
</organism>
<dbReference type="Proteomes" id="UP000746471">
    <property type="component" value="Unassembled WGS sequence"/>
</dbReference>
<name>A0ABS5PS31_9FIRM</name>
<gene>
    <name evidence="1" type="ORF">KHM83_14915</name>
</gene>
<proteinExistence type="predicted"/>
<comment type="caution">
    <text evidence="1">The sequence shown here is derived from an EMBL/GenBank/DDBJ whole genome shotgun (WGS) entry which is preliminary data.</text>
</comment>
<dbReference type="EMBL" id="JAHBCL010000028">
    <property type="protein sequence ID" value="MBS7527975.1"/>
    <property type="molecule type" value="Genomic_DNA"/>
</dbReference>
<keyword evidence="2" id="KW-1185">Reference proteome</keyword>